<evidence type="ECO:0000256" key="1">
    <source>
        <dbReference type="ARBA" id="ARBA00004123"/>
    </source>
</evidence>
<feature type="binding site" evidence="8">
    <location>
        <position position="311"/>
    </location>
    <ligand>
        <name>Zn(2+)</name>
        <dbReference type="ChEBI" id="CHEBI:29105"/>
    </ligand>
</feature>
<evidence type="ECO:0000259" key="11">
    <source>
        <dbReference type="PROSITE" id="PS51915"/>
    </source>
</evidence>
<keyword evidence="5 8" id="KW-0862">Zinc</keyword>
<feature type="region of interest" description="Disordered" evidence="9">
    <location>
        <begin position="177"/>
        <end position="233"/>
    </location>
</feature>
<dbReference type="Gene3D" id="3.30.160.60">
    <property type="entry name" value="Classic Zinc Finger"/>
    <property type="match status" value="2"/>
</dbReference>
<dbReference type="SMART" id="SM00868">
    <property type="entry name" value="zf-AD"/>
    <property type="match status" value="2"/>
</dbReference>
<dbReference type="InterPro" id="IPR013087">
    <property type="entry name" value="Znf_C2H2_type"/>
</dbReference>
<dbReference type="STRING" id="34690.A0A182TMV1"/>
<dbReference type="AlphaFoldDB" id="A0A182TMV1"/>
<evidence type="ECO:0000256" key="4">
    <source>
        <dbReference type="ARBA" id="ARBA00022771"/>
    </source>
</evidence>
<sequence length="648" mass="73399">MDEVLACLLTIQDVVRFTGIQITEDNKASYAMCVMCTDKLKASSIFRNACLSNDAYFNEISAALAVSAEEAPREATVEPSNESLDSSMDFDASGEDGTTKPQIIKKANEQRRSAPGEKLSIQPVIKRKETVVNNEPAYCSNYIEPGEILTSEEEYGEIDWDDSLTNTVVPAERVKPSAHTWQDMRRTHHSQQRPTCSRTVVDAQRLEQKGKSKSPRPPRPEKLKTKGSAQQHSGTMVHDNMFKTTCNICGKRFEHLKTYQYHMRAASLVLVEFDITVRRLWFTNKILTIRSGRAMENAVLRQQMLQVCRFCLCENEESLVAIEDILMLTLAIQDVVRFTGIQIDEDNKSMYSMCLECTDKLKSCAAFRNTCLRNDALFQDLCSIVNKSGKELQTEPVEIPSHPIDTNKIVEPVESVETVELSDSSAYETTDCDDAGQAPLIEKYVCEPAPKRRYKKRNIDYSLYCPPQQPTVSWNAFAYRTTVEPGDDFAYSANYITPGEISYEEDDTSVDWENCCLNPDYPLVAYERQRGIRKLHMCDICGLLMPHLAPHMLTHEEAHLACPHCPVKMKQKSGLTQHIETVHLKTVKKTCHLCGKGFVHPKTYRYHMRAHQDAGESFQCPVCSKQFMRSISLEVHIKKTHSLVAASK</sequence>
<keyword evidence="3" id="KW-0677">Repeat</keyword>
<evidence type="ECO:0000313" key="12">
    <source>
        <dbReference type="EnsemblMetazoa" id="AMEC005202-PA"/>
    </source>
</evidence>
<keyword evidence="2 8" id="KW-0479">Metal-binding</keyword>
<feature type="binding site" evidence="8">
    <location>
        <position position="308"/>
    </location>
    <ligand>
        <name>Zn(2+)</name>
        <dbReference type="ChEBI" id="CHEBI:29105"/>
    </ligand>
</feature>
<evidence type="ECO:0000256" key="9">
    <source>
        <dbReference type="SAM" id="MobiDB-lite"/>
    </source>
</evidence>
<evidence type="ECO:0000256" key="8">
    <source>
        <dbReference type="PROSITE-ProRule" id="PRU01263"/>
    </source>
</evidence>
<keyword evidence="13" id="KW-1185">Reference proteome</keyword>
<comment type="subcellular location">
    <subcellularLocation>
        <location evidence="1">Nucleus</location>
    </subcellularLocation>
</comment>
<dbReference type="PROSITE" id="PS51915">
    <property type="entry name" value="ZAD"/>
    <property type="match status" value="1"/>
</dbReference>
<evidence type="ECO:0008006" key="14">
    <source>
        <dbReference type="Google" id="ProtNLM"/>
    </source>
</evidence>
<name>A0A182TMV1_9DIPT</name>
<keyword evidence="6" id="KW-0539">Nucleus</keyword>
<dbReference type="SMART" id="SM00355">
    <property type="entry name" value="ZnF_C2H2"/>
    <property type="match status" value="5"/>
</dbReference>
<evidence type="ECO:0000256" key="7">
    <source>
        <dbReference type="PROSITE-ProRule" id="PRU00042"/>
    </source>
</evidence>
<dbReference type="Pfam" id="PF00096">
    <property type="entry name" value="zf-C2H2"/>
    <property type="match status" value="3"/>
</dbReference>
<feature type="region of interest" description="Disordered" evidence="9">
    <location>
        <begin position="70"/>
        <end position="99"/>
    </location>
</feature>
<dbReference type="PANTHER" id="PTHR24394:SF43">
    <property type="entry name" value="ZINC FINGER AND BTB DOMAIN CONTAINING 39"/>
    <property type="match status" value="1"/>
</dbReference>
<evidence type="ECO:0000256" key="5">
    <source>
        <dbReference type="ARBA" id="ARBA00022833"/>
    </source>
</evidence>
<dbReference type="Pfam" id="PF07776">
    <property type="entry name" value="zf-AD"/>
    <property type="match status" value="1"/>
</dbReference>
<protein>
    <recommendedName>
        <fullName evidence="14">ZAD domain-containing protein</fullName>
    </recommendedName>
</protein>
<dbReference type="GO" id="GO:0000981">
    <property type="term" value="F:DNA-binding transcription factor activity, RNA polymerase II-specific"/>
    <property type="evidence" value="ECO:0007669"/>
    <property type="project" value="TreeGrafter"/>
</dbReference>
<organism evidence="12 13">
    <name type="scientific">Anopheles melas</name>
    <dbReference type="NCBI Taxonomy" id="34690"/>
    <lineage>
        <taxon>Eukaryota</taxon>
        <taxon>Metazoa</taxon>
        <taxon>Ecdysozoa</taxon>
        <taxon>Arthropoda</taxon>
        <taxon>Hexapoda</taxon>
        <taxon>Insecta</taxon>
        <taxon>Pterygota</taxon>
        <taxon>Neoptera</taxon>
        <taxon>Endopterygota</taxon>
        <taxon>Diptera</taxon>
        <taxon>Nematocera</taxon>
        <taxon>Culicoidea</taxon>
        <taxon>Culicidae</taxon>
        <taxon>Anophelinae</taxon>
        <taxon>Anopheles</taxon>
    </lineage>
</organism>
<reference evidence="13" key="1">
    <citation type="submission" date="2014-01" db="EMBL/GenBank/DDBJ databases">
        <title>The Genome Sequence of Anopheles melas CM1001059_A (V2).</title>
        <authorList>
            <consortium name="The Broad Institute Genomics Platform"/>
            <person name="Neafsey D.E."/>
            <person name="Besansky N."/>
            <person name="Howell P."/>
            <person name="Walton C."/>
            <person name="Young S.K."/>
            <person name="Zeng Q."/>
            <person name="Gargeya S."/>
            <person name="Fitzgerald M."/>
            <person name="Haas B."/>
            <person name="Abouelleil A."/>
            <person name="Allen A.W."/>
            <person name="Alvarado L."/>
            <person name="Arachchi H.M."/>
            <person name="Berlin A.M."/>
            <person name="Chapman S.B."/>
            <person name="Gainer-Dewar J."/>
            <person name="Goldberg J."/>
            <person name="Griggs A."/>
            <person name="Gujja S."/>
            <person name="Hansen M."/>
            <person name="Howarth C."/>
            <person name="Imamovic A."/>
            <person name="Ireland A."/>
            <person name="Larimer J."/>
            <person name="McCowan C."/>
            <person name="Murphy C."/>
            <person name="Pearson M."/>
            <person name="Poon T.W."/>
            <person name="Priest M."/>
            <person name="Roberts A."/>
            <person name="Saif S."/>
            <person name="Shea T."/>
            <person name="Sisk P."/>
            <person name="Sykes S."/>
            <person name="Wortman J."/>
            <person name="Nusbaum C."/>
            <person name="Birren B."/>
        </authorList>
    </citation>
    <scope>NUCLEOTIDE SEQUENCE [LARGE SCALE GENOMIC DNA]</scope>
    <source>
        <strain evidence="13">CM1001059</strain>
    </source>
</reference>
<evidence type="ECO:0000256" key="2">
    <source>
        <dbReference type="ARBA" id="ARBA00022723"/>
    </source>
</evidence>
<feature type="domain" description="C2H2-type" evidence="10">
    <location>
        <begin position="589"/>
        <end position="616"/>
    </location>
</feature>
<dbReference type="SUPFAM" id="SSF57716">
    <property type="entry name" value="Glucocorticoid receptor-like (DNA-binding domain)"/>
    <property type="match status" value="1"/>
</dbReference>
<accession>A0A182TMV1</accession>
<dbReference type="InterPro" id="IPR012934">
    <property type="entry name" value="Znf_AD"/>
</dbReference>
<proteinExistence type="predicted"/>
<feature type="domain" description="ZAD" evidence="11">
    <location>
        <begin position="306"/>
        <end position="381"/>
    </location>
</feature>
<evidence type="ECO:0000256" key="3">
    <source>
        <dbReference type="ARBA" id="ARBA00022737"/>
    </source>
</evidence>
<dbReference type="GO" id="GO:0005634">
    <property type="term" value="C:nucleus"/>
    <property type="evidence" value="ECO:0007669"/>
    <property type="project" value="UniProtKB-SubCell"/>
</dbReference>
<evidence type="ECO:0000256" key="6">
    <source>
        <dbReference type="ARBA" id="ARBA00023242"/>
    </source>
</evidence>
<dbReference type="SUPFAM" id="SSF57667">
    <property type="entry name" value="beta-beta-alpha zinc fingers"/>
    <property type="match status" value="2"/>
</dbReference>
<dbReference type="PROSITE" id="PS00028">
    <property type="entry name" value="ZINC_FINGER_C2H2_1"/>
    <property type="match status" value="2"/>
</dbReference>
<dbReference type="VEuPathDB" id="VectorBase:AMEC005202"/>
<feature type="domain" description="C2H2-type" evidence="10">
    <location>
        <begin position="618"/>
        <end position="642"/>
    </location>
</feature>
<dbReference type="GO" id="GO:0008270">
    <property type="term" value="F:zinc ion binding"/>
    <property type="evidence" value="ECO:0007669"/>
    <property type="project" value="UniProtKB-UniRule"/>
</dbReference>
<feature type="binding site" evidence="8">
    <location>
        <position position="354"/>
    </location>
    <ligand>
        <name>Zn(2+)</name>
        <dbReference type="ChEBI" id="CHEBI:29105"/>
    </ligand>
</feature>
<feature type="binding site" evidence="8">
    <location>
        <position position="357"/>
    </location>
    <ligand>
        <name>Zn(2+)</name>
        <dbReference type="ChEBI" id="CHEBI:29105"/>
    </ligand>
</feature>
<dbReference type="Proteomes" id="UP000075902">
    <property type="component" value="Unassembled WGS sequence"/>
</dbReference>
<dbReference type="PROSITE" id="PS50157">
    <property type="entry name" value="ZINC_FINGER_C2H2_2"/>
    <property type="match status" value="2"/>
</dbReference>
<dbReference type="PANTHER" id="PTHR24394">
    <property type="entry name" value="ZINC FINGER PROTEIN"/>
    <property type="match status" value="1"/>
</dbReference>
<dbReference type="EnsemblMetazoa" id="AMEC005202-RA">
    <property type="protein sequence ID" value="AMEC005202-PA"/>
    <property type="gene ID" value="AMEC005202"/>
</dbReference>
<reference evidence="12" key="2">
    <citation type="submission" date="2020-05" db="UniProtKB">
        <authorList>
            <consortium name="EnsemblMetazoa"/>
        </authorList>
    </citation>
    <scope>IDENTIFICATION</scope>
    <source>
        <strain evidence="12">CM1001059</strain>
    </source>
</reference>
<keyword evidence="4 7" id="KW-0863">Zinc-finger</keyword>
<evidence type="ECO:0000259" key="10">
    <source>
        <dbReference type="PROSITE" id="PS50157"/>
    </source>
</evidence>
<dbReference type="InterPro" id="IPR036236">
    <property type="entry name" value="Znf_C2H2_sf"/>
</dbReference>
<evidence type="ECO:0000313" key="13">
    <source>
        <dbReference type="Proteomes" id="UP000075902"/>
    </source>
</evidence>